<feature type="transmembrane region" description="Helical" evidence="7">
    <location>
        <begin position="188"/>
        <end position="208"/>
    </location>
</feature>
<keyword evidence="10" id="KW-1185">Reference proteome</keyword>
<feature type="transmembrane region" description="Helical" evidence="7">
    <location>
        <begin position="97"/>
        <end position="114"/>
    </location>
</feature>
<evidence type="ECO:0000313" key="9">
    <source>
        <dbReference type="EMBL" id="SDW82917.1"/>
    </source>
</evidence>
<reference evidence="9 10" key="1">
    <citation type="submission" date="2016-10" db="EMBL/GenBank/DDBJ databases">
        <authorList>
            <person name="de Groot N.N."/>
        </authorList>
    </citation>
    <scope>NUCLEOTIDE SEQUENCE [LARGE SCALE GENOMIC DNA]</scope>
    <source>
        <strain evidence="9 10">DSM 17890</strain>
    </source>
</reference>
<name>A0A1H2WQV1_9RHOB</name>
<feature type="transmembrane region" description="Helical" evidence="7">
    <location>
        <begin position="220"/>
        <end position="242"/>
    </location>
</feature>
<proteinExistence type="inferred from homology"/>
<accession>A0A1H2WQV1</accession>
<evidence type="ECO:0000256" key="4">
    <source>
        <dbReference type="ARBA" id="ARBA00022989"/>
    </source>
</evidence>
<evidence type="ECO:0000256" key="7">
    <source>
        <dbReference type="SAM" id="Phobius"/>
    </source>
</evidence>
<evidence type="ECO:0000256" key="2">
    <source>
        <dbReference type="ARBA" id="ARBA00009853"/>
    </source>
</evidence>
<keyword evidence="4 7" id="KW-1133">Transmembrane helix</keyword>
<dbReference type="PANTHER" id="PTHR22911:SF6">
    <property type="entry name" value="SOLUTE CARRIER FAMILY 35 MEMBER G1"/>
    <property type="match status" value="1"/>
</dbReference>
<protein>
    <submittedName>
        <fullName evidence="9">Permease of the drug/metabolite transporter (DMT) superfamily</fullName>
    </submittedName>
</protein>
<feature type="transmembrane region" description="Helical" evidence="7">
    <location>
        <begin position="58"/>
        <end position="76"/>
    </location>
</feature>
<feature type="transmembrane region" description="Helical" evidence="7">
    <location>
        <begin position="276"/>
        <end position="296"/>
    </location>
</feature>
<feature type="transmembrane region" description="Helical" evidence="7">
    <location>
        <begin position="26"/>
        <end position="46"/>
    </location>
</feature>
<organism evidence="9 10">
    <name type="scientific">Albimonas donghaensis</name>
    <dbReference type="NCBI Taxonomy" id="356660"/>
    <lineage>
        <taxon>Bacteria</taxon>
        <taxon>Pseudomonadati</taxon>
        <taxon>Pseudomonadota</taxon>
        <taxon>Alphaproteobacteria</taxon>
        <taxon>Rhodobacterales</taxon>
        <taxon>Paracoccaceae</taxon>
        <taxon>Albimonas</taxon>
    </lineage>
</organism>
<feature type="transmembrane region" description="Helical" evidence="7">
    <location>
        <begin position="149"/>
        <end position="168"/>
    </location>
</feature>
<dbReference type="AlphaFoldDB" id="A0A1H2WQV1"/>
<dbReference type="EMBL" id="FNMZ01000002">
    <property type="protein sequence ID" value="SDW82917.1"/>
    <property type="molecule type" value="Genomic_DNA"/>
</dbReference>
<dbReference type="OrthoDB" id="8478503at2"/>
<evidence type="ECO:0000259" key="8">
    <source>
        <dbReference type="Pfam" id="PF00892"/>
    </source>
</evidence>
<feature type="transmembrane region" description="Helical" evidence="7">
    <location>
        <begin position="248"/>
        <end position="269"/>
    </location>
</feature>
<dbReference type="InterPro" id="IPR037185">
    <property type="entry name" value="EmrE-like"/>
</dbReference>
<dbReference type="Proteomes" id="UP000199118">
    <property type="component" value="Unassembled WGS sequence"/>
</dbReference>
<feature type="domain" description="EamA" evidence="8">
    <location>
        <begin position="189"/>
        <end position="319"/>
    </location>
</feature>
<evidence type="ECO:0000256" key="6">
    <source>
        <dbReference type="SAM" id="MobiDB-lite"/>
    </source>
</evidence>
<feature type="transmembrane region" description="Helical" evidence="7">
    <location>
        <begin position="120"/>
        <end position="137"/>
    </location>
</feature>
<evidence type="ECO:0000256" key="3">
    <source>
        <dbReference type="ARBA" id="ARBA00022692"/>
    </source>
</evidence>
<evidence type="ECO:0000256" key="5">
    <source>
        <dbReference type="ARBA" id="ARBA00023136"/>
    </source>
</evidence>
<evidence type="ECO:0000256" key="1">
    <source>
        <dbReference type="ARBA" id="ARBA00004141"/>
    </source>
</evidence>
<dbReference type="GO" id="GO:0016020">
    <property type="term" value="C:membrane"/>
    <property type="evidence" value="ECO:0007669"/>
    <property type="project" value="UniProtKB-SubCell"/>
</dbReference>
<keyword evidence="3 7" id="KW-0812">Transmembrane</keyword>
<feature type="region of interest" description="Disordered" evidence="6">
    <location>
        <begin position="1"/>
        <end position="23"/>
    </location>
</feature>
<dbReference type="RefSeq" id="WP_092680703.1">
    <property type="nucleotide sequence ID" value="NZ_FNMZ01000002.1"/>
</dbReference>
<comment type="subcellular location">
    <subcellularLocation>
        <location evidence="1">Membrane</location>
        <topology evidence="1">Multi-pass membrane protein</topology>
    </subcellularLocation>
</comment>
<gene>
    <name evidence="9" type="ORF">SAMN05444336_102463</name>
</gene>
<feature type="transmembrane region" description="Helical" evidence="7">
    <location>
        <begin position="302"/>
        <end position="320"/>
    </location>
</feature>
<dbReference type="SUPFAM" id="SSF103481">
    <property type="entry name" value="Multidrug resistance efflux transporter EmrE"/>
    <property type="match status" value="2"/>
</dbReference>
<evidence type="ECO:0000313" key="10">
    <source>
        <dbReference type="Proteomes" id="UP000199118"/>
    </source>
</evidence>
<dbReference type="InterPro" id="IPR000620">
    <property type="entry name" value="EamA_dom"/>
</dbReference>
<dbReference type="PANTHER" id="PTHR22911">
    <property type="entry name" value="ACYL-MALONYL CONDENSING ENZYME-RELATED"/>
    <property type="match status" value="1"/>
</dbReference>
<feature type="domain" description="EamA" evidence="8">
    <location>
        <begin position="45"/>
        <end position="160"/>
    </location>
</feature>
<sequence length="341" mass="35534">MTQRKAPDGPAAPHKKTDASAEPNPLTGIALKVASVAVLMALSASVKALDGEVPPGEVVFFRSLLALPPIVIWLMIRGDFPRALATKRPGGHALRSLAGTGAMSMMFVSLSLLPLTEVVAITYAAPLFITLFAALLLGERIRLYRMTSVAIGFAGVLLVMWPRLSLLGGVGDVGDAAGANDMAPADHALGALIALGAAVMMGLAQTQVRGLSKVETTAAIVFWFTTASTVLALLTLPFGWIVPTPWQLALLVTGGLAGGVGQIMLTAAYRYAEAGVIAPFEYTSMILAVAVGWFVFGEVPTLLVLAGAGLVTCGGILIIWRERQLGLERTASRSARLPPIG</sequence>
<comment type="similarity">
    <text evidence="2">Belongs to the drug/metabolite transporter (DMT) superfamily. 10 TMS drug/metabolite exporter (DME) (TC 2.A.7.3) family.</text>
</comment>
<dbReference type="Pfam" id="PF00892">
    <property type="entry name" value="EamA"/>
    <property type="match status" value="2"/>
</dbReference>
<keyword evidence="5 7" id="KW-0472">Membrane</keyword>